<proteinExistence type="predicted"/>
<dbReference type="InterPro" id="IPR013083">
    <property type="entry name" value="Znf_RING/FYVE/PHD"/>
</dbReference>
<dbReference type="Gene3D" id="3.30.40.10">
    <property type="entry name" value="Zinc/RING finger domain, C3HC4 (zinc finger)"/>
    <property type="match status" value="1"/>
</dbReference>
<keyword evidence="1" id="KW-0863">Zinc-finger</keyword>
<dbReference type="EMBL" id="LN649232">
    <property type="protein sequence ID" value="CEI38514.1"/>
    <property type="molecule type" value="Genomic_DNA"/>
</dbReference>
<sequence length="358" mass="40390">MATIYVKRKIDAADGTGYGLMVPDEVVDHCHGALTTKHVSTGKDTSSMRKMRHFWILSKGPTADTGETTFRSIINNFWPSFKQEVESDERNIRPHALRCVLCAELLLTQPGQVRYDGHCPWILPCGHMLGYSCLQNMAQGIWGFFDKSLDLSCPICHADIPLQGCGCKAMGMQAPLDKEFFSTVSPVSAECGLTATSCGICQGKSALQELREVAALDPPILGRGETMNLSLTVEPSYLGIVYQKDQYQLVSPGDNRARRQKMMMDWEVPKYVRDLWEDYVKTWSEQQRLWIFPHPGFFTLCASVEKKGEKKEGEEEEEEMGLLDRIRGMCMDTDTEQTVFLKYLTVELYSPPQEATQN</sequence>
<evidence type="ECO:0000313" key="3">
    <source>
        <dbReference type="EMBL" id="CEI38514.1"/>
    </source>
</evidence>
<dbReference type="InterPro" id="IPR001841">
    <property type="entry name" value="Znf_RING"/>
</dbReference>
<dbReference type="STRING" id="56646.A0A2L2SMP4"/>
<evidence type="ECO:0000256" key="1">
    <source>
        <dbReference type="PROSITE-ProRule" id="PRU00175"/>
    </source>
</evidence>
<dbReference type="AlphaFoldDB" id="A0A2L2SMP4"/>
<feature type="domain" description="RING-type" evidence="2">
    <location>
        <begin position="99"/>
        <end position="157"/>
    </location>
</feature>
<evidence type="ECO:0000313" key="4">
    <source>
        <dbReference type="Proteomes" id="UP000245910"/>
    </source>
</evidence>
<dbReference type="GO" id="GO:0008270">
    <property type="term" value="F:zinc ion binding"/>
    <property type="evidence" value="ECO:0007669"/>
    <property type="project" value="UniProtKB-KW"/>
</dbReference>
<protein>
    <recommendedName>
        <fullName evidence="2">RING-type domain-containing protein</fullName>
    </recommendedName>
</protein>
<accession>A0A2L2SMP4</accession>
<dbReference type="Proteomes" id="UP000245910">
    <property type="component" value="Chromosome IIII"/>
</dbReference>
<evidence type="ECO:0000259" key="2">
    <source>
        <dbReference type="PROSITE" id="PS50089"/>
    </source>
</evidence>
<keyword evidence="4" id="KW-1185">Reference proteome</keyword>
<name>A0A2L2SMP4_9HYPO</name>
<keyword evidence="1" id="KW-0862">Zinc</keyword>
<keyword evidence="1" id="KW-0479">Metal-binding</keyword>
<dbReference type="PROSITE" id="PS50089">
    <property type="entry name" value="ZF_RING_2"/>
    <property type="match status" value="1"/>
</dbReference>
<organism evidence="3 4">
    <name type="scientific">Fusarium venenatum</name>
    <dbReference type="NCBI Taxonomy" id="56646"/>
    <lineage>
        <taxon>Eukaryota</taxon>
        <taxon>Fungi</taxon>
        <taxon>Dikarya</taxon>
        <taxon>Ascomycota</taxon>
        <taxon>Pezizomycotina</taxon>
        <taxon>Sordariomycetes</taxon>
        <taxon>Hypocreomycetidae</taxon>
        <taxon>Hypocreales</taxon>
        <taxon>Nectriaceae</taxon>
        <taxon>Fusarium</taxon>
    </lineage>
</organism>
<reference evidence="4" key="1">
    <citation type="submission" date="2014-10" db="EMBL/GenBank/DDBJ databases">
        <authorList>
            <person name="King R."/>
        </authorList>
    </citation>
    <scope>NUCLEOTIDE SEQUENCE [LARGE SCALE GENOMIC DNA]</scope>
    <source>
        <strain evidence="4">A3/5</strain>
    </source>
</reference>
<dbReference type="SUPFAM" id="SSF57850">
    <property type="entry name" value="RING/U-box"/>
    <property type="match status" value="1"/>
</dbReference>